<organism evidence="2 3">
    <name type="scientific">Cloacibacillus porcorum</name>
    <dbReference type="NCBI Taxonomy" id="1197717"/>
    <lineage>
        <taxon>Bacteria</taxon>
        <taxon>Thermotogati</taxon>
        <taxon>Synergistota</taxon>
        <taxon>Synergistia</taxon>
        <taxon>Synergistales</taxon>
        <taxon>Synergistaceae</taxon>
        <taxon>Cloacibacillus</taxon>
    </lineage>
</organism>
<gene>
    <name evidence="2" type="ORF">BED41_14890</name>
</gene>
<dbReference type="InterPro" id="IPR051316">
    <property type="entry name" value="Zinc-reg_GTPase_activator"/>
</dbReference>
<dbReference type="Proteomes" id="UP000093044">
    <property type="component" value="Chromosome"/>
</dbReference>
<dbReference type="OrthoDB" id="9808822at2"/>
<dbReference type="CDD" id="cd03112">
    <property type="entry name" value="CobW-like"/>
    <property type="match status" value="1"/>
</dbReference>
<dbReference type="Gene3D" id="3.40.50.300">
    <property type="entry name" value="P-loop containing nucleotide triphosphate hydrolases"/>
    <property type="match status" value="1"/>
</dbReference>
<sequence length="329" mass="36952">MKESKCKVFLLSGFLGSGKTTLLKHLLETHPEGERIAVLMNEFGKAGVDGDVVRKNGLEIIEISRGSIFCACAKGDFLRGLYTILKDYQPTILLVEASGVADTTDMKKDLSHGMLHDYYQMAGNICVIDAVHFEDWLDLFNAVIRQTEAATDLIINKTDLVSAEEADALEAHLRQLNPAARITRAAFGNVPWEIFRPAAEAEEKTEEIPEMAEWEKFIDDTLSNMTPHMAPPDNLASLSVFWEGDPEKFKEVLEKLPDDIVRSKGYFIDTDGRWKVFDIVGSGRPVYSAAAEDFSQPRNLAIFIRRKRARREIPGLFQDAGIKLLELRF</sequence>
<proteinExistence type="predicted"/>
<dbReference type="RefSeq" id="WP_066748131.1">
    <property type="nucleotide sequence ID" value="NZ_CP016757.1"/>
</dbReference>
<dbReference type="SUPFAM" id="SSF52540">
    <property type="entry name" value="P-loop containing nucleoside triphosphate hydrolases"/>
    <property type="match status" value="1"/>
</dbReference>
<dbReference type="KEGG" id="cpor:BED41_14890"/>
<name>A0A1B2I8L3_9BACT</name>
<keyword evidence="3" id="KW-1185">Reference proteome</keyword>
<accession>A0A1B2I8L3</accession>
<dbReference type="PANTHER" id="PTHR13748">
    <property type="entry name" value="COBW-RELATED"/>
    <property type="match status" value="1"/>
</dbReference>
<dbReference type="Pfam" id="PF02492">
    <property type="entry name" value="cobW"/>
    <property type="match status" value="1"/>
</dbReference>
<evidence type="ECO:0000313" key="2">
    <source>
        <dbReference type="EMBL" id="ANZ46277.1"/>
    </source>
</evidence>
<dbReference type="EMBL" id="CP016757">
    <property type="protein sequence ID" value="ANZ46277.1"/>
    <property type="molecule type" value="Genomic_DNA"/>
</dbReference>
<evidence type="ECO:0000313" key="3">
    <source>
        <dbReference type="Proteomes" id="UP000093044"/>
    </source>
</evidence>
<protein>
    <recommendedName>
        <fullName evidence="1">CobW/HypB/UreG nucleotide-binding domain-containing protein</fullName>
    </recommendedName>
</protein>
<dbReference type="InterPro" id="IPR003495">
    <property type="entry name" value="CobW/HypB/UreG_nucleotide-bd"/>
</dbReference>
<dbReference type="PANTHER" id="PTHR13748:SF62">
    <property type="entry name" value="COBW DOMAIN-CONTAINING PROTEIN"/>
    <property type="match status" value="1"/>
</dbReference>
<feature type="domain" description="CobW/HypB/UreG nucleotide-binding" evidence="1">
    <location>
        <begin position="8"/>
        <end position="183"/>
    </location>
</feature>
<dbReference type="InterPro" id="IPR027417">
    <property type="entry name" value="P-loop_NTPase"/>
</dbReference>
<reference evidence="2" key="1">
    <citation type="submission" date="2016-08" db="EMBL/GenBank/DDBJ databases">
        <title>Complete genome of Cloacibacillus porcorum.</title>
        <authorList>
            <person name="Looft T."/>
            <person name="Bayles D.O."/>
            <person name="Alt D.P."/>
        </authorList>
    </citation>
    <scope>NUCLEOTIDE SEQUENCE [LARGE SCALE GENOMIC DNA]</scope>
    <source>
        <strain evidence="2">CL-84</strain>
    </source>
</reference>
<dbReference type="GO" id="GO:0005737">
    <property type="term" value="C:cytoplasm"/>
    <property type="evidence" value="ECO:0007669"/>
    <property type="project" value="TreeGrafter"/>
</dbReference>
<dbReference type="STRING" id="1197717.BED41_14890"/>
<evidence type="ECO:0000259" key="1">
    <source>
        <dbReference type="Pfam" id="PF02492"/>
    </source>
</evidence>
<dbReference type="GeneID" id="83059132"/>
<dbReference type="AlphaFoldDB" id="A0A1B2I8L3"/>